<dbReference type="STRING" id="413434.SAMN04488132_10959"/>
<accession>A0A1T4QRL5</accession>
<evidence type="ECO:0000313" key="2">
    <source>
        <dbReference type="EMBL" id="SKA06429.1"/>
    </source>
</evidence>
<sequence>MQPRKRIGVVTLLLIGLGLGYLIKNVKIGLIIGLGLGLLAGGLLSSRK</sequence>
<dbReference type="RefSeq" id="WP_139367169.1">
    <property type="nucleotide sequence ID" value="NZ_FUWH01000009.1"/>
</dbReference>
<dbReference type="AlphaFoldDB" id="A0A1T4QRL5"/>
<protein>
    <submittedName>
        <fullName evidence="2">Uncharacterized protein</fullName>
    </submittedName>
</protein>
<feature type="transmembrane region" description="Helical" evidence="1">
    <location>
        <begin position="7"/>
        <end position="23"/>
    </location>
</feature>
<gene>
    <name evidence="2" type="ORF">SAMN04488132_10959</name>
</gene>
<keyword evidence="1" id="KW-1133">Transmembrane helix</keyword>
<evidence type="ECO:0000313" key="3">
    <source>
        <dbReference type="Proteomes" id="UP000190888"/>
    </source>
</evidence>
<dbReference type="Proteomes" id="UP000190888">
    <property type="component" value="Unassembled WGS sequence"/>
</dbReference>
<organism evidence="2 3">
    <name type="scientific">Sediminibacterium ginsengisoli</name>
    <dbReference type="NCBI Taxonomy" id="413434"/>
    <lineage>
        <taxon>Bacteria</taxon>
        <taxon>Pseudomonadati</taxon>
        <taxon>Bacteroidota</taxon>
        <taxon>Chitinophagia</taxon>
        <taxon>Chitinophagales</taxon>
        <taxon>Chitinophagaceae</taxon>
        <taxon>Sediminibacterium</taxon>
    </lineage>
</organism>
<evidence type="ECO:0000256" key="1">
    <source>
        <dbReference type="SAM" id="Phobius"/>
    </source>
</evidence>
<dbReference type="EMBL" id="FUWH01000009">
    <property type="protein sequence ID" value="SKA06429.1"/>
    <property type="molecule type" value="Genomic_DNA"/>
</dbReference>
<keyword evidence="1" id="KW-0812">Transmembrane</keyword>
<keyword evidence="1" id="KW-0472">Membrane</keyword>
<reference evidence="2 3" key="1">
    <citation type="submission" date="2017-02" db="EMBL/GenBank/DDBJ databases">
        <authorList>
            <person name="Peterson S.W."/>
        </authorList>
    </citation>
    <scope>NUCLEOTIDE SEQUENCE [LARGE SCALE GENOMIC DNA]</scope>
    <source>
        <strain evidence="2 3">DSM 22335</strain>
    </source>
</reference>
<feature type="transmembrane region" description="Helical" evidence="1">
    <location>
        <begin position="29"/>
        <end position="46"/>
    </location>
</feature>
<proteinExistence type="predicted"/>
<name>A0A1T4QRL5_9BACT</name>
<keyword evidence="3" id="KW-1185">Reference proteome</keyword>